<dbReference type="InterPro" id="IPR016084">
    <property type="entry name" value="Haem_Oase-like_multi-hlx"/>
</dbReference>
<keyword evidence="2" id="KW-0418">Kinase</keyword>
<name>A0A167DUL1_9ASCO</name>
<proteinExistence type="predicted"/>
<dbReference type="CDD" id="cd19357">
    <property type="entry name" value="TenA_E_At3g16990-like"/>
    <property type="match status" value="1"/>
</dbReference>
<dbReference type="EMBL" id="CP014501">
    <property type="protein sequence ID" value="ANB13308.1"/>
    <property type="molecule type" value="Genomic_DNA"/>
</dbReference>
<reference evidence="2 3" key="1">
    <citation type="submission" date="2016-02" db="EMBL/GenBank/DDBJ databases">
        <title>Complete genome sequence and transcriptome regulation of the pentose utilising yeast Sugiyamaella lignohabitans.</title>
        <authorList>
            <person name="Bellasio M."/>
            <person name="Peymann A."/>
            <person name="Valli M."/>
            <person name="Sipitzky M."/>
            <person name="Graf A."/>
            <person name="Sauer M."/>
            <person name="Marx H."/>
            <person name="Mattanovich D."/>
        </authorList>
    </citation>
    <scope>NUCLEOTIDE SEQUENCE [LARGE SCALE GENOMIC DNA]</scope>
    <source>
        <strain evidence="2 3">CBS 10342</strain>
    </source>
</reference>
<evidence type="ECO:0000259" key="1">
    <source>
        <dbReference type="Pfam" id="PF03070"/>
    </source>
</evidence>
<dbReference type="GO" id="GO:0006772">
    <property type="term" value="P:thiamine metabolic process"/>
    <property type="evidence" value="ECO:0007669"/>
    <property type="project" value="UniProtKB-ARBA"/>
</dbReference>
<keyword evidence="3" id="KW-1185">Reference proteome</keyword>
<dbReference type="GeneID" id="30033413"/>
<dbReference type="RefSeq" id="XP_018735785.1">
    <property type="nucleotide sequence ID" value="XM_018878486.1"/>
</dbReference>
<gene>
    <name evidence="2" type="ORF">AWJ20_1594</name>
</gene>
<dbReference type="KEGG" id="slb:AWJ20_1594"/>
<dbReference type="Pfam" id="PF03070">
    <property type="entry name" value="TENA_THI-4"/>
    <property type="match status" value="1"/>
</dbReference>
<sequence>MSELVNSLGVKESFLASSLNSNFVLGLADGTLHSDQFNTWLYQDYIFVRLVFPFALATGERIPDSETAYKPLKDAILGNFEVLKKELALFRQRAAANGVILPVVPEVKDTVEEELNAYGGLKLLREIEQRYPQVYNEVSPFNISYVKFLVEVAADPRVSWKYLIALYWIIEQCYRDSFASVINSEKFNHAADQGMKEFVSWWGKNPHFDEFVNILGKSTQQLILDDETNRPLVLDAVRNVLKHEKNFFDGSFGLR</sequence>
<keyword evidence="2" id="KW-0808">Transferase</keyword>
<accession>A0A167DUL1</accession>
<evidence type="ECO:0000313" key="3">
    <source>
        <dbReference type="Proteomes" id="UP000189580"/>
    </source>
</evidence>
<dbReference type="AlphaFoldDB" id="A0A167DUL1"/>
<dbReference type="InterPro" id="IPR004305">
    <property type="entry name" value="Thiaminase-2/PQQC"/>
</dbReference>
<evidence type="ECO:0000313" key="2">
    <source>
        <dbReference type="EMBL" id="ANB13308.1"/>
    </source>
</evidence>
<dbReference type="Gene3D" id="1.20.910.10">
    <property type="entry name" value="Heme oxygenase-like"/>
    <property type="match status" value="1"/>
</dbReference>
<dbReference type="InterPro" id="IPR050967">
    <property type="entry name" value="Thiamine_Salvage_TenA"/>
</dbReference>
<feature type="domain" description="Thiaminase-2/PQQC" evidence="1">
    <location>
        <begin position="22"/>
        <end position="71"/>
    </location>
</feature>
<dbReference type="Proteomes" id="UP000189580">
    <property type="component" value="Chromosome a"/>
</dbReference>
<dbReference type="PANTHER" id="PTHR43198">
    <property type="entry name" value="BIFUNCTIONAL TH2 PROTEIN"/>
    <property type="match status" value="1"/>
</dbReference>
<dbReference type="PANTHER" id="PTHR43198:SF5">
    <property type="entry name" value="BIFUNCTIONAL TENA-E PROTEIN"/>
    <property type="match status" value="1"/>
</dbReference>
<dbReference type="SUPFAM" id="SSF48613">
    <property type="entry name" value="Heme oxygenase-like"/>
    <property type="match status" value="1"/>
</dbReference>
<protein>
    <submittedName>
        <fullName evidence="2">Phosphomethylpyrimidine kinase (Predicted)</fullName>
    </submittedName>
</protein>
<dbReference type="GO" id="GO:0016301">
    <property type="term" value="F:kinase activity"/>
    <property type="evidence" value="ECO:0007669"/>
    <property type="project" value="UniProtKB-KW"/>
</dbReference>
<dbReference type="GO" id="GO:0005829">
    <property type="term" value="C:cytosol"/>
    <property type="evidence" value="ECO:0007669"/>
    <property type="project" value="TreeGrafter"/>
</dbReference>
<dbReference type="OrthoDB" id="37730at2759"/>
<organism evidence="2 3">
    <name type="scientific">Sugiyamaella lignohabitans</name>
    <dbReference type="NCBI Taxonomy" id="796027"/>
    <lineage>
        <taxon>Eukaryota</taxon>
        <taxon>Fungi</taxon>
        <taxon>Dikarya</taxon>
        <taxon>Ascomycota</taxon>
        <taxon>Saccharomycotina</taxon>
        <taxon>Dipodascomycetes</taxon>
        <taxon>Dipodascales</taxon>
        <taxon>Trichomonascaceae</taxon>
        <taxon>Sugiyamaella</taxon>
    </lineage>
</organism>